<name>A0A158G4F7_9BURK</name>
<dbReference type="PROSITE" id="PS50887">
    <property type="entry name" value="GGDEF"/>
    <property type="match status" value="1"/>
</dbReference>
<evidence type="ECO:0000256" key="1">
    <source>
        <dbReference type="SAM" id="Phobius"/>
    </source>
</evidence>
<keyword evidence="1" id="KW-1133">Transmembrane helix</keyword>
<dbReference type="CDD" id="cd12914">
    <property type="entry name" value="PDC1_DGC_like"/>
    <property type="match status" value="1"/>
</dbReference>
<dbReference type="Proteomes" id="UP000054717">
    <property type="component" value="Unassembled WGS sequence"/>
</dbReference>
<dbReference type="SMART" id="SM00267">
    <property type="entry name" value="GGDEF"/>
    <property type="match status" value="1"/>
</dbReference>
<dbReference type="Gene3D" id="3.30.70.270">
    <property type="match status" value="1"/>
</dbReference>
<dbReference type="InterPro" id="IPR029787">
    <property type="entry name" value="Nucleotide_cyclase"/>
</dbReference>
<dbReference type="PANTHER" id="PTHR46663:SF2">
    <property type="entry name" value="GGDEF DOMAIN-CONTAINING PROTEIN"/>
    <property type="match status" value="1"/>
</dbReference>
<dbReference type="CDD" id="cd01949">
    <property type="entry name" value="GGDEF"/>
    <property type="match status" value="1"/>
</dbReference>
<dbReference type="Pfam" id="PF00990">
    <property type="entry name" value="GGDEF"/>
    <property type="match status" value="1"/>
</dbReference>
<accession>A0A158G4F7</accession>
<dbReference type="PANTHER" id="PTHR46663">
    <property type="entry name" value="DIGUANYLATE CYCLASE DGCT-RELATED"/>
    <property type="match status" value="1"/>
</dbReference>
<organism evidence="3 4">
    <name type="scientific">Caballeronia telluris</name>
    <dbReference type="NCBI Taxonomy" id="326475"/>
    <lineage>
        <taxon>Bacteria</taxon>
        <taxon>Pseudomonadati</taxon>
        <taxon>Pseudomonadota</taxon>
        <taxon>Betaproteobacteria</taxon>
        <taxon>Burkholderiales</taxon>
        <taxon>Burkholderiaceae</taxon>
        <taxon>Caballeronia</taxon>
    </lineage>
</organism>
<evidence type="ECO:0000313" key="3">
    <source>
        <dbReference type="EMBL" id="SAL26741.1"/>
    </source>
</evidence>
<gene>
    <name evidence="3" type="ORF">AWB66_01568</name>
</gene>
<dbReference type="SUPFAM" id="SSF55073">
    <property type="entry name" value="Nucleotide cyclase"/>
    <property type="match status" value="1"/>
</dbReference>
<keyword evidence="1" id="KW-0472">Membrane</keyword>
<keyword evidence="4" id="KW-1185">Reference proteome</keyword>
<evidence type="ECO:0000313" key="4">
    <source>
        <dbReference type="Proteomes" id="UP000054717"/>
    </source>
</evidence>
<feature type="transmembrane region" description="Helical" evidence="1">
    <location>
        <begin position="289"/>
        <end position="312"/>
    </location>
</feature>
<dbReference type="NCBIfam" id="TIGR00254">
    <property type="entry name" value="GGDEF"/>
    <property type="match status" value="1"/>
</dbReference>
<dbReference type="AlphaFoldDB" id="A0A158G4F7"/>
<feature type="domain" description="GGDEF" evidence="2">
    <location>
        <begin position="355"/>
        <end position="487"/>
    </location>
</feature>
<dbReference type="CDD" id="cd12915">
    <property type="entry name" value="PDC2_DGC_like"/>
    <property type="match status" value="1"/>
</dbReference>
<dbReference type="InterPro" id="IPR000160">
    <property type="entry name" value="GGDEF_dom"/>
</dbReference>
<dbReference type="Gene3D" id="3.30.450.20">
    <property type="entry name" value="PAS domain"/>
    <property type="match status" value="2"/>
</dbReference>
<keyword evidence="1" id="KW-0812">Transmembrane</keyword>
<dbReference type="STRING" id="326475.AWB66_01568"/>
<proteinExistence type="predicted"/>
<evidence type="ECO:0000259" key="2">
    <source>
        <dbReference type="PROSITE" id="PS50887"/>
    </source>
</evidence>
<dbReference type="EMBL" id="FCNZ02000004">
    <property type="protein sequence ID" value="SAL26741.1"/>
    <property type="molecule type" value="Genomic_DNA"/>
</dbReference>
<sequence length="508" mass="54847">MRPIRPAIDGEKARLRALVQIPALTLLVLCVLWITILVRLQIEKSAVLRDTQDAARTIARSLQIHTLKTIHDVDVIALLIKYGYETAPLTFDLARYQAYGLITADTALQVTVVGANGHVLSSTLPFKGVVDLSDREHFLVHRSNPQTGLFISRPVIGRVSKQWSIQATRRIDASDGGFGGVVVISENPAYLTDGFYNSAALGRHGLIAVISKQGFTLSRRAGEAPSTTGGPTLDRYRDISHAPVATMVDPVDHIERVVAGSTVDRYGLAVVAGLSLDEALDDYYHMRRVYVTMAAVISAMLIGFAVWIMALVSKLHRGKDELRRLAQTDRLTGLYNRGRIKDVLHDAVAAPGACGNVAAIFVDLDNFKQLNDSYGHQCGDQVLTVVADRLRSAVGEHGAIGRLGGDEFLVVIETRDALDAGMARAQAIAAALAADVSVHGKPYVIRASLGLAVLGAGDTASDLVRKADQAMYQAKRCGRGVRATTWHAWTETSESVRAPHSAPERSIA</sequence>
<protein>
    <submittedName>
        <fullName evidence="3">EAL/GGDEF domain-containing protein</fullName>
    </submittedName>
</protein>
<dbReference type="InterPro" id="IPR043128">
    <property type="entry name" value="Rev_trsase/Diguanyl_cyclase"/>
</dbReference>
<dbReference type="InterPro" id="IPR052163">
    <property type="entry name" value="DGC-Regulatory_Protein"/>
</dbReference>
<dbReference type="RefSeq" id="WP_087629699.1">
    <property type="nucleotide sequence ID" value="NZ_FCNZ02000004.1"/>
</dbReference>
<comment type="caution">
    <text evidence="3">The sequence shown here is derived from an EMBL/GenBank/DDBJ whole genome shotgun (WGS) entry which is preliminary data.</text>
</comment>
<feature type="transmembrane region" description="Helical" evidence="1">
    <location>
        <begin position="21"/>
        <end position="42"/>
    </location>
</feature>
<reference evidence="3" key="1">
    <citation type="submission" date="2016-01" db="EMBL/GenBank/DDBJ databases">
        <authorList>
            <person name="Peeters Charlotte."/>
        </authorList>
    </citation>
    <scope>NUCLEOTIDE SEQUENCE</scope>
    <source>
        <strain evidence="3">LMG 22936</strain>
    </source>
</reference>